<feature type="compositionally biased region" description="Basic and acidic residues" evidence="2">
    <location>
        <begin position="557"/>
        <end position="569"/>
    </location>
</feature>
<name>A0ABS7P167_9NOCA</name>
<feature type="region of interest" description="Disordered" evidence="2">
    <location>
        <begin position="557"/>
        <end position="581"/>
    </location>
</feature>
<evidence type="ECO:0000313" key="3">
    <source>
        <dbReference type="EMBL" id="MBY6366145.1"/>
    </source>
</evidence>
<dbReference type="EMBL" id="JABUBU010000002">
    <property type="protein sequence ID" value="MBY6366145.1"/>
    <property type="molecule type" value="Genomic_DNA"/>
</dbReference>
<dbReference type="Pfam" id="PF13558">
    <property type="entry name" value="SbcC_Walker_B"/>
    <property type="match status" value="1"/>
</dbReference>
<organism evidence="3 4">
    <name type="scientific">Rhodococcoides corynebacterioides</name>
    <dbReference type="NCBI Taxonomy" id="53972"/>
    <lineage>
        <taxon>Bacteria</taxon>
        <taxon>Bacillati</taxon>
        <taxon>Actinomycetota</taxon>
        <taxon>Actinomycetes</taxon>
        <taxon>Mycobacteriales</taxon>
        <taxon>Nocardiaceae</taxon>
        <taxon>Rhodococcoides</taxon>
    </lineage>
</organism>
<accession>A0ABS7P167</accession>
<gene>
    <name evidence="3" type="ORF">HQ603_05185</name>
</gene>
<keyword evidence="1" id="KW-0175">Coiled coil</keyword>
<evidence type="ECO:0000313" key="4">
    <source>
        <dbReference type="Proteomes" id="UP000825228"/>
    </source>
</evidence>
<feature type="coiled-coil region" evidence="1">
    <location>
        <begin position="835"/>
        <end position="911"/>
    </location>
</feature>
<dbReference type="InterPro" id="IPR027417">
    <property type="entry name" value="P-loop_NTPase"/>
</dbReference>
<evidence type="ECO:0000256" key="2">
    <source>
        <dbReference type="SAM" id="MobiDB-lite"/>
    </source>
</evidence>
<dbReference type="InterPro" id="IPR013496">
    <property type="entry name" value="CHP02680"/>
</dbReference>
<sequence length="1375" mass="148424">MTRSTRFRPTRAGIVNLWDYRDQEFSFADGRLVLRGPNGSGKTKALEVLYPFVLDGRIEPRRLNPFAGEERTMKSNLLYRGQDSAHSYVWMEFGRGRADDPECVTVGIGMRATRSVDRVTRWYFVVDGRVGVDFSLLGDDDRPLTKKQLAEQIGTDAIVDRPIDYRAAIDARMFGLGAERYDQLITLILTLRRPQLAKNLDPKGLSRALSDGLRPLDEHLVLDAARSFSDMEEVGRALEGIAEADRAAASFLGVYGRYLSVQARTDVDQVQRRLDAVDHAVTALFAARALQERRRAEREAAERRFDEADRALDRALTDQQTLQRSSAYEGKQQLDDLADAVRRLEISTQQQAEKAVRAQEAVDGRRRDAEAAAERAREVAAVIARAEDELTAAAEDAGIAWTALPADARVDRITAAVRGHAEERDADVRAVRAAVLQVDRATAERTRAERAVERGRDDRDRALAAVRDAEATVAAARARCAGELRSWWTEASRVVDDPGVPEVLADALDATGDDDAPSLRDALRERTRDLTDALRAADRDAARDAADARRRLAEVEADRARVAAEHDDAPPVPHTRGPRASGTPLWQLVRFADGVDDAVAAGIEAALEAAGVLDALVAEDGAVDVVGDTALTALDPVDGPSLADVLVVEDHPAVSAEAVRRVLTSVALGGDGSVRVSADGTFALGVLLGSHTKSAAEYIGATARARRRAARAAELDAEIGEIRSVIEAAERAGTDARVRLDAVHRSVDRLPGTTAVTAALRSTVEAAGALRSRTAAAEAAERDLDAAVAAQSAAEKALRTAAVTHRAPHLGRELDALAAAIRHFENTGHALLRHRGDVERAAEREREAAARLEEAVGNAEEYAEEAAIAETGYEQQSAKLEVLRESLGADADQIEAELAVVRRRIEECKKEQTAARKAATAAGEDTGAADGALRAASAELTAAITETLGDARRLAPYAERDLLAVLGAPACSWPTSESAWSTPDQVLYRMEAATHPDDVPDVLPPEVRALLDALVAATADVKATDSARKTTRGALTAALQDFDAGLASSGQDFRLEWDAVDGVTVVRVQDERGRSTVADFAARVAEARRDQESLLTDAERRILEDALLTGLAQQIHDRTVDARALIARMGAEMKERRMSSGSTIGVHWVLADTLDEEGRAVSKLLERDSAGLAPEDLARIRAYFAARIRSARAAHPERSYPEILTEALDYRQWRVFAFTLLGADGSEDRLTVARHSALSGGEQSVSLHLPLFAAAHVMLSSADPHSPRLLALDEAFAGVDDNGRRELLGLSVQFDLDLFMTGYDLWITYAGVPGCAHYDLAHSTAENTVSAALLVWDDGELLAEHDGSDLAAALGSPQRRRVPTPVSGGLDFAEV</sequence>
<comment type="caution">
    <text evidence="3">The sequence shown here is derived from an EMBL/GenBank/DDBJ whole genome shotgun (WGS) entry which is preliminary data.</text>
</comment>
<reference evidence="3 4" key="1">
    <citation type="submission" date="2020-06" db="EMBL/GenBank/DDBJ databases">
        <title>Taxonomy, biology and ecology of Rhodococcus bacteria occurring in California pistachio and other woody hosts as revealed by genome sequence analyses.</title>
        <authorList>
            <person name="Gai Y."/>
            <person name="Riely B."/>
        </authorList>
    </citation>
    <scope>NUCLEOTIDE SEQUENCE [LARGE SCALE GENOMIC DNA]</scope>
    <source>
        <strain evidence="3 4">BP-281</strain>
    </source>
</reference>
<feature type="coiled-coil region" evidence="1">
    <location>
        <begin position="438"/>
        <end position="479"/>
    </location>
</feature>
<dbReference type="NCBIfam" id="TIGR02680">
    <property type="entry name" value="TIGR02680 family protein"/>
    <property type="match status" value="1"/>
</dbReference>
<feature type="coiled-coil region" evidence="1">
    <location>
        <begin position="369"/>
        <end position="396"/>
    </location>
</feature>
<feature type="region of interest" description="Disordered" evidence="2">
    <location>
        <begin position="1354"/>
        <end position="1375"/>
    </location>
</feature>
<evidence type="ECO:0000256" key="1">
    <source>
        <dbReference type="SAM" id="Coils"/>
    </source>
</evidence>
<dbReference type="Gene3D" id="3.40.50.300">
    <property type="entry name" value="P-loop containing nucleotide triphosphate hydrolases"/>
    <property type="match status" value="1"/>
</dbReference>
<dbReference type="SUPFAM" id="SSF52540">
    <property type="entry name" value="P-loop containing nucleoside triphosphate hydrolases"/>
    <property type="match status" value="1"/>
</dbReference>
<dbReference type="RefSeq" id="WP_222683492.1">
    <property type="nucleotide sequence ID" value="NZ_JABUBT010000004.1"/>
</dbReference>
<dbReference type="Proteomes" id="UP000825228">
    <property type="component" value="Unassembled WGS sequence"/>
</dbReference>
<proteinExistence type="predicted"/>
<protein>
    <submittedName>
        <fullName evidence="3">TIGR02680 family protein</fullName>
    </submittedName>
</protein>
<keyword evidence="4" id="KW-1185">Reference proteome</keyword>